<protein>
    <submittedName>
        <fullName evidence="1">Uncharacterized protein</fullName>
    </submittedName>
</protein>
<dbReference type="HOGENOM" id="CLU_1517660_0_0_1"/>
<evidence type="ECO:0000313" key="2">
    <source>
        <dbReference type="Proteomes" id="UP000008177"/>
    </source>
</evidence>
<dbReference type="EMBL" id="FQ790354">
    <property type="protein sequence ID" value="CCD55430.1"/>
    <property type="molecule type" value="Genomic_DNA"/>
</dbReference>
<name>G2YUY2_BOTF4</name>
<gene>
    <name evidence="1" type="ORF">BofuT4_P158260.1</name>
</gene>
<reference evidence="2" key="1">
    <citation type="journal article" date="2011" name="PLoS Genet.">
        <title>Genomic analysis of the necrotrophic fungal pathogens Sclerotinia sclerotiorum and Botrytis cinerea.</title>
        <authorList>
            <person name="Amselem J."/>
            <person name="Cuomo C.A."/>
            <person name="van Kan J.A."/>
            <person name="Viaud M."/>
            <person name="Benito E.P."/>
            <person name="Couloux A."/>
            <person name="Coutinho P.M."/>
            <person name="de Vries R.P."/>
            <person name="Dyer P.S."/>
            <person name="Fillinger S."/>
            <person name="Fournier E."/>
            <person name="Gout L."/>
            <person name="Hahn M."/>
            <person name="Kohn L."/>
            <person name="Lapalu N."/>
            <person name="Plummer K.M."/>
            <person name="Pradier J.M."/>
            <person name="Quevillon E."/>
            <person name="Sharon A."/>
            <person name="Simon A."/>
            <person name="ten Have A."/>
            <person name="Tudzynski B."/>
            <person name="Tudzynski P."/>
            <person name="Wincker P."/>
            <person name="Andrew M."/>
            <person name="Anthouard V."/>
            <person name="Beever R.E."/>
            <person name="Beffa R."/>
            <person name="Benoit I."/>
            <person name="Bouzid O."/>
            <person name="Brault B."/>
            <person name="Chen Z."/>
            <person name="Choquer M."/>
            <person name="Collemare J."/>
            <person name="Cotton P."/>
            <person name="Danchin E.G."/>
            <person name="Da Silva C."/>
            <person name="Gautier A."/>
            <person name="Giraud C."/>
            <person name="Giraud T."/>
            <person name="Gonzalez C."/>
            <person name="Grossetete S."/>
            <person name="Guldener U."/>
            <person name="Henrissat B."/>
            <person name="Howlett B.J."/>
            <person name="Kodira C."/>
            <person name="Kretschmer M."/>
            <person name="Lappartient A."/>
            <person name="Leroch M."/>
            <person name="Levis C."/>
            <person name="Mauceli E."/>
            <person name="Neuveglise C."/>
            <person name="Oeser B."/>
            <person name="Pearson M."/>
            <person name="Poulain J."/>
            <person name="Poussereau N."/>
            <person name="Quesneville H."/>
            <person name="Rascle C."/>
            <person name="Schumacher J."/>
            <person name="Segurens B."/>
            <person name="Sexton A."/>
            <person name="Silva E."/>
            <person name="Sirven C."/>
            <person name="Soanes D.M."/>
            <person name="Talbot N.J."/>
            <person name="Templeton M."/>
            <person name="Yandava C."/>
            <person name="Yarden O."/>
            <person name="Zeng Q."/>
            <person name="Rollins J.A."/>
            <person name="Lebrun M.H."/>
            <person name="Dickman M."/>
        </authorList>
    </citation>
    <scope>NUCLEOTIDE SEQUENCE [LARGE SCALE GENOMIC DNA]</scope>
    <source>
        <strain evidence="2">T4</strain>
    </source>
</reference>
<dbReference type="Proteomes" id="UP000008177">
    <property type="component" value="Unplaced contigs"/>
</dbReference>
<organism evidence="1 2">
    <name type="scientific">Botryotinia fuckeliana (strain T4)</name>
    <name type="common">Noble rot fungus</name>
    <name type="synonym">Botrytis cinerea</name>
    <dbReference type="NCBI Taxonomy" id="999810"/>
    <lineage>
        <taxon>Eukaryota</taxon>
        <taxon>Fungi</taxon>
        <taxon>Dikarya</taxon>
        <taxon>Ascomycota</taxon>
        <taxon>Pezizomycotina</taxon>
        <taxon>Leotiomycetes</taxon>
        <taxon>Helotiales</taxon>
        <taxon>Sclerotiniaceae</taxon>
        <taxon>Botrytis</taxon>
    </lineage>
</organism>
<dbReference type="InParanoid" id="G2YUY2"/>
<evidence type="ECO:0000313" key="1">
    <source>
        <dbReference type="EMBL" id="CCD55430.1"/>
    </source>
</evidence>
<proteinExistence type="predicted"/>
<dbReference type="AlphaFoldDB" id="G2YUY2"/>
<sequence length="177" mass="19775">MHCDLVDRKPLLLCSSIYAICTARYAFVSGSVRSVRALRARRSDKNLDSIVIGGKHDTLNLPPHPVFTSPTPDDQRVSLHGFNWRVRLAQKIAYLDVFDVVAGSYAQVANAFDSPAEMSTTRNPAGHLPHFTAVKRGQAQFLKISLFSEPLRHPNVVRRMHVSQHFPLYSVSLIKIG</sequence>
<accession>G2YUY2</accession>